<keyword evidence="2" id="KW-1185">Reference proteome</keyword>
<proteinExistence type="predicted"/>
<dbReference type="AlphaFoldDB" id="M1Z0C5"/>
<dbReference type="EMBL" id="CAQJ01000078">
    <property type="protein sequence ID" value="CCQ91443.1"/>
    <property type="molecule type" value="Genomic_DNA"/>
</dbReference>
<dbReference type="RefSeq" id="WP_005010151.1">
    <property type="nucleotide sequence ID" value="NZ_HG422173.1"/>
</dbReference>
<name>M1Z0C5_NITG3</name>
<sequence>MEIKIKDLEKVTNVLLKHLRKRKIKTIKVEHDFYWDFLPGERYEILKNPSKLGAGQLTDDWDNLSDLLTGEKDPLLYDFVWLASILNYIGETMYEMEGIE</sequence>
<reference evidence="1 2" key="1">
    <citation type="journal article" date="2013" name="Front. Microbiol.">
        <title>The genome of Nitrospina gracilis illuminates the metabolism and evolution of the major marine nitrite oxidizer.</title>
        <authorList>
            <person name="Luecker S."/>
            <person name="Nowka B."/>
            <person name="Rattei T."/>
            <person name="Spieck E."/>
            <person name="and Daims H."/>
        </authorList>
    </citation>
    <scope>NUCLEOTIDE SEQUENCE [LARGE SCALE GENOMIC DNA]</scope>
    <source>
        <strain evidence="1 2">3/211</strain>
    </source>
</reference>
<evidence type="ECO:0000313" key="2">
    <source>
        <dbReference type="Proteomes" id="UP000011704"/>
    </source>
</evidence>
<accession>M1Z0C5</accession>
<dbReference type="OrthoDB" id="6630352at2"/>
<dbReference type="STRING" id="1266370.NITGR_700004"/>
<gene>
    <name evidence="1" type="ORF">NITGR_700004</name>
</gene>
<organism evidence="1 2">
    <name type="scientific">Nitrospina gracilis (strain 3/211)</name>
    <dbReference type="NCBI Taxonomy" id="1266370"/>
    <lineage>
        <taxon>Bacteria</taxon>
        <taxon>Pseudomonadati</taxon>
        <taxon>Nitrospinota/Tectimicrobiota group</taxon>
        <taxon>Nitrospinota</taxon>
        <taxon>Nitrospinia</taxon>
        <taxon>Nitrospinales</taxon>
        <taxon>Nitrospinaceae</taxon>
        <taxon>Nitrospina</taxon>
    </lineage>
</organism>
<evidence type="ECO:0000313" key="1">
    <source>
        <dbReference type="EMBL" id="CCQ91443.1"/>
    </source>
</evidence>
<dbReference type="HOGENOM" id="CLU_167570_0_0_0"/>
<protein>
    <submittedName>
        <fullName evidence="1">Uncharacterized protein</fullName>
    </submittedName>
</protein>
<comment type="caution">
    <text evidence="1">The sequence shown here is derived from an EMBL/GenBank/DDBJ whole genome shotgun (WGS) entry which is preliminary data.</text>
</comment>
<dbReference type="InParanoid" id="M1Z0C5"/>
<dbReference type="Proteomes" id="UP000011704">
    <property type="component" value="Unassembled WGS sequence"/>
</dbReference>